<dbReference type="OrthoDB" id="10462949at2759"/>
<proteinExistence type="predicted"/>
<reference evidence="3" key="1">
    <citation type="journal article" date="2023" name="Commun. Biol.">
        <title>Genome analysis of Parmales, the sister group of diatoms, reveals the evolutionary specialization of diatoms from phago-mixotrophs to photoautotrophs.</title>
        <authorList>
            <person name="Ban H."/>
            <person name="Sato S."/>
            <person name="Yoshikawa S."/>
            <person name="Yamada K."/>
            <person name="Nakamura Y."/>
            <person name="Ichinomiya M."/>
            <person name="Sato N."/>
            <person name="Blanc-Mathieu R."/>
            <person name="Endo H."/>
            <person name="Kuwata A."/>
            <person name="Ogata H."/>
        </authorList>
    </citation>
    <scope>NUCLEOTIDE SEQUENCE [LARGE SCALE GENOMIC DNA]</scope>
    <source>
        <strain evidence="3">NIES 3700</strain>
    </source>
</reference>
<name>A0A9W7DSH5_9STRA</name>
<keyword evidence="3" id="KW-1185">Reference proteome</keyword>
<protein>
    <recommendedName>
        <fullName evidence="4">Sfi1 spindle body domain-containing protein</fullName>
    </recommendedName>
</protein>
<keyword evidence="1" id="KW-0175">Coiled coil</keyword>
<sequence length="1772" mass="209876">MSHRKVVKKSSTLHPSDELFLNGVPTDLLGTIPSINSIEALWEMSKLPRAQTEKIKVAIIKQVKRLERRKQRIERHGDDSSMLSTDSTIEAVNNTNGTTTGTVLPKRVYTESWDFTDPDDHYDDHHSDLSSIDESDFNRLAPLPSKNLFKNAHKAHPGQKYGVQYGVHRSSNYHEHSMKEFRNNQEDLSNGMVIARKESSLEEISQNLYSLFLSNTMINSSSRRSINSRNRGVVSLLQHAHTVKTAAQNKARRRARAWQIRQKKREKAGRTMFRALRRAFNTYLSHSFQRFKHGSDLVAAVETINELAEKEREMQRRHFAFQSKNTSAMLYWHACVKMCRTRMHHAWDKWYHHVIAFDTIRILIIRLTKIKLSSALARWALNATIMKAGDKVGSLNSQKKDAGVNIISKILLRDVRRKIQNVFSHLVKKTLEFTLLRKLFLRCTKIKLQGAFAMMQANARHATHEQLNETTNHAKELKNQLSSHLDNLKMHAASQLFMLFYRQSHHKIRRAFYILMTQTTQSLDLKYLIQSIVSRTARRKTNEAFNTWKQQMFSLAQKESLESTRSRAAIQLIRSYARIKKKLNTVDAFCHWKIYVRSSVDEEHNTKCRTFALKALTFVCNRLHRSRLNYALARWRQTTNYLISRAKDIRESSQILFDSVKTSSLKKAFHKLVDWVHVTSTISDAIQRKKLNILALAMNKWRKYLQSYLQENHSQSLQLAAVKAMGFGFKRVTLHLIKHRFTQWKNHSAFKQRQVESMANVSQVLSRNDSFWSLKRGFEGLKSWRKTTQKLLLTSRLSSKKTLRLSLATWRTFATNHRHWDTKRAATRSLLRNYKAICDSSVRKSFRKLKYIHDRWRTLTHALTLCSKVTTSNVTKKGLTKGFRRWVMHVFNQREETIHKSYTYDRVRTTLTLARKVLESVYVERIKEAFVTWHRKVMQPKKYFISRLTRRLAHKNVSMAFTSWINFTKSALKQDFQLLLISKVCTSWGVRVNAMSALALRSALRSWAFTVEDAKCAEISLENSKNSKTSALTRVMHSLYYCHLRESLKIWRQFAFMAKSQEANNVSLKLLVRSRIKTVTMEELRWGWTGWIRAVQFDRNEALKNKMEVEEQEKRAKLLKTLMRHRMLAIYSTYMRAALTTWAKYSASKKLGEKDVKSKNLRLQRFIGSKMRAMQMEGLRHGFACLLRNKFEEGRIALMKSKKDMERADSSHAVTIIVRHRIQTLISEHLRWAWQNWEHFVDDSRKEEIVNMSIDNENQAKNNTAKIILRHRIKQMYLDYVKDAFVEWLSLTLELRKEAEQTARDMEKLKIIMRQRFRDLMGGYMRFAWEKLLRNSFEESRIALMKSKKDMRIADSSHAVKIIMRHRLQTLISDHLRHAWKTWERFVDSSRIATSETKSNNKFLLVVMRHRINQLYIANLADAFNIWLEDTILLRDEEKKKEQETLEYYEQDQKRELQIDKFIIKTYRRVELEVLRHSWKRFELYAANRKTFEMEQLSITLDKARYDEKLRGIVKRRISNMISQHVRWALKSWEHFVEESRQAEIVNTSIDHENQVKNNTAKIIIRHRIKQMYLDNIKDAFVEWLALTLELRAEAEQTARDMEKLKIIMRQRFRDLMGGHMRWAWEKLLRNSFEESRIALMKSKKDMQIADSSHAVKIIMRHRLQTLISDHLRHAWKTWERFVDDSRKEEIVNTSIDNENQVKHHTMKIILRHRIKQMYLDNLKDAFTEWLSLTLELRKEADFEARELEKEAEQTARDMEKLKIIMRQRFRD</sequence>
<feature type="coiled-coil region" evidence="1">
    <location>
        <begin position="1738"/>
        <end position="1765"/>
    </location>
</feature>
<evidence type="ECO:0008006" key="4">
    <source>
        <dbReference type="Google" id="ProtNLM"/>
    </source>
</evidence>
<dbReference type="EMBL" id="BRXW01000423">
    <property type="protein sequence ID" value="GMH53162.1"/>
    <property type="molecule type" value="Genomic_DNA"/>
</dbReference>
<evidence type="ECO:0000313" key="3">
    <source>
        <dbReference type="Proteomes" id="UP001165122"/>
    </source>
</evidence>
<organism evidence="2 3">
    <name type="scientific">Triparma laevis f. longispina</name>
    <dbReference type="NCBI Taxonomy" id="1714387"/>
    <lineage>
        <taxon>Eukaryota</taxon>
        <taxon>Sar</taxon>
        <taxon>Stramenopiles</taxon>
        <taxon>Ochrophyta</taxon>
        <taxon>Bolidophyceae</taxon>
        <taxon>Parmales</taxon>
        <taxon>Triparmaceae</taxon>
        <taxon>Triparma</taxon>
    </lineage>
</organism>
<dbReference type="Proteomes" id="UP001165122">
    <property type="component" value="Unassembled WGS sequence"/>
</dbReference>
<evidence type="ECO:0000256" key="1">
    <source>
        <dbReference type="SAM" id="Coils"/>
    </source>
</evidence>
<feature type="non-terminal residue" evidence="2">
    <location>
        <position position="1"/>
    </location>
</feature>
<feature type="coiled-coil region" evidence="1">
    <location>
        <begin position="460"/>
        <end position="487"/>
    </location>
</feature>
<comment type="caution">
    <text evidence="2">The sequence shown here is derived from an EMBL/GenBank/DDBJ whole genome shotgun (WGS) entry which is preliminary data.</text>
</comment>
<evidence type="ECO:0000313" key="2">
    <source>
        <dbReference type="EMBL" id="GMH53162.1"/>
    </source>
</evidence>
<accession>A0A9W7DSH5</accession>
<gene>
    <name evidence="2" type="ORF">TrLO_g11713</name>
</gene>